<protein>
    <recommendedName>
        <fullName evidence="3">ethanolamine kinase</fullName>
        <ecNumber evidence="3">2.7.1.82</ecNumber>
    </recommendedName>
</protein>
<evidence type="ECO:0000313" key="5">
    <source>
        <dbReference type="Proteomes" id="UP001360560"/>
    </source>
</evidence>
<evidence type="ECO:0000256" key="3">
    <source>
        <dbReference type="ARBA" id="ARBA00038874"/>
    </source>
</evidence>
<name>A0AAV5QR57_9ASCO</name>
<evidence type="ECO:0000313" key="4">
    <source>
        <dbReference type="EMBL" id="GMM37398.1"/>
    </source>
</evidence>
<dbReference type="GO" id="GO:0006646">
    <property type="term" value="P:phosphatidylethanolamine biosynthetic process"/>
    <property type="evidence" value="ECO:0007669"/>
    <property type="project" value="TreeGrafter"/>
</dbReference>
<dbReference type="InterPro" id="IPR011009">
    <property type="entry name" value="Kinase-like_dom_sf"/>
</dbReference>
<accession>A0AAV5QR57</accession>
<comment type="similarity">
    <text evidence="2">Belongs to the choline/ethanolamine kinase family.</text>
</comment>
<dbReference type="GeneID" id="90075373"/>
<comment type="caution">
    <text evidence="4">The sequence shown here is derived from an EMBL/GenBank/DDBJ whole genome shotgun (WGS) entry which is preliminary data.</text>
</comment>
<reference evidence="4 5" key="1">
    <citation type="journal article" date="2023" name="Elife">
        <title>Identification of key yeast species and microbe-microbe interactions impacting larval growth of Drosophila in the wild.</title>
        <authorList>
            <person name="Mure A."/>
            <person name="Sugiura Y."/>
            <person name="Maeda R."/>
            <person name="Honda K."/>
            <person name="Sakurai N."/>
            <person name="Takahashi Y."/>
            <person name="Watada M."/>
            <person name="Katoh T."/>
            <person name="Gotoh A."/>
            <person name="Gotoh Y."/>
            <person name="Taniguchi I."/>
            <person name="Nakamura K."/>
            <person name="Hayashi T."/>
            <person name="Katayama T."/>
            <person name="Uemura T."/>
            <person name="Hattori Y."/>
        </authorList>
    </citation>
    <scope>NUCLEOTIDE SEQUENCE [LARGE SCALE GENOMIC DNA]</scope>
    <source>
        <strain evidence="4 5">SC-9</strain>
    </source>
</reference>
<evidence type="ECO:0000256" key="2">
    <source>
        <dbReference type="ARBA" id="ARBA00038211"/>
    </source>
</evidence>
<comment type="pathway">
    <text evidence="1">Phospholipid metabolism; phosphatidylethanolamine biosynthesis; phosphatidylethanolamine from ethanolamine: step 1/3.</text>
</comment>
<dbReference type="AlphaFoldDB" id="A0AAV5QR57"/>
<dbReference type="GO" id="GO:0005737">
    <property type="term" value="C:cytoplasm"/>
    <property type="evidence" value="ECO:0007669"/>
    <property type="project" value="TreeGrafter"/>
</dbReference>
<dbReference type="CDD" id="cd05157">
    <property type="entry name" value="ETNK_euk"/>
    <property type="match status" value="1"/>
</dbReference>
<dbReference type="PANTHER" id="PTHR22603:SF66">
    <property type="entry name" value="ETHANOLAMINE KINASE"/>
    <property type="match status" value="1"/>
</dbReference>
<dbReference type="Pfam" id="PF01633">
    <property type="entry name" value="Choline_kinase"/>
    <property type="match status" value="1"/>
</dbReference>
<dbReference type="RefSeq" id="XP_064854394.1">
    <property type="nucleotide sequence ID" value="XM_064998322.1"/>
</dbReference>
<keyword evidence="5" id="KW-1185">Reference proteome</keyword>
<gene>
    <name evidence="4" type="ORF">DASC09_047230</name>
</gene>
<dbReference type="EC" id="2.7.1.82" evidence="3"/>
<dbReference type="Gene3D" id="3.90.1200.10">
    <property type="match status" value="1"/>
</dbReference>
<dbReference type="SUPFAM" id="SSF56112">
    <property type="entry name" value="Protein kinase-like (PK-like)"/>
    <property type="match status" value="1"/>
</dbReference>
<evidence type="ECO:0000256" key="1">
    <source>
        <dbReference type="ARBA" id="ARBA00037883"/>
    </source>
</evidence>
<dbReference type="EMBL" id="BTFZ01000011">
    <property type="protein sequence ID" value="GMM37398.1"/>
    <property type="molecule type" value="Genomic_DNA"/>
</dbReference>
<sequence length="392" mass="45591">MTVMEYPMDLSNHQITITNLPEILTEIFPDWIKDKITVKPVSGGITNMLVKCVHNQKDIVLARSYGNNTNLIIDRVNEFNNHLMLNKLDLAPKIYAKLSNGIIYGYLSGRSLTSEELSKDYLFPLISQKLGYWHTMISKESSKLENDLWKTIDDWIKIAPNFDDMEQVVRENVNGYSSVKESLRQELCWLKENLNGKSKLVKSHCDLLSGNIVIPPKMDKILQHNEETNSKKNLISQCFSPESLFLNSEVYNVSLPKPCENPIFFIDYEYMLCAPRGYDIANHLAEWQGFDCDKSRILQPKRSNHELRRWCFAYIVGMGDYNESAIEKQIDGLIDEIYFYFGVPAFYWGIWSAIQNEISTIDFDYGNYGVNRLQEYFEWKKQLVEKLKNCSE</sequence>
<dbReference type="GO" id="GO:0004305">
    <property type="term" value="F:ethanolamine kinase activity"/>
    <property type="evidence" value="ECO:0007669"/>
    <property type="project" value="UniProtKB-EC"/>
</dbReference>
<dbReference type="Proteomes" id="UP001360560">
    <property type="component" value="Unassembled WGS sequence"/>
</dbReference>
<dbReference type="PANTHER" id="PTHR22603">
    <property type="entry name" value="CHOLINE/ETHANOALAMINE KINASE"/>
    <property type="match status" value="1"/>
</dbReference>
<organism evidence="4 5">
    <name type="scientific">Saccharomycopsis crataegensis</name>
    <dbReference type="NCBI Taxonomy" id="43959"/>
    <lineage>
        <taxon>Eukaryota</taxon>
        <taxon>Fungi</taxon>
        <taxon>Dikarya</taxon>
        <taxon>Ascomycota</taxon>
        <taxon>Saccharomycotina</taxon>
        <taxon>Saccharomycetes</taxon>
        <taxon>Saccharomycopsidaceae</taxon>
        <taxon>Saccharomycopsis</taxon>
    </lineage>
</organism>
<proteinExistence type="inferred from homology"/>